<evidence type="ECO:0000256" key="1">
    <source>
        <dbReference type="SAM" id="Phobius"/>
    </source>
</evidence>
<feature type="transmembrane region" description="Helical" evidence="1">
    <location>
        <begin position="102"/>
        <end position="128"/>
    </location>
</feature>
<feature type="transmembrane region" description="Helical" evidence="1">
    <location>
        <begin position="218"/>
        <end position="245"/>
    </location>
</feature>
<keyword evidence="1" id="KW-0472">Membrane</keyword>
<comment type="caution">
    <text evidence="2">The sequence shown here is derived from an EMBL/GenBank/DDBJ whole genome shotgun (WGS) entry which is preliminary data.</text>
</comment>
<accession>A0A9D1Y8V6</accession>
<dbReference type="EMBL" id="DXDX01000137">
    <property type="protein sequence ID" value="HIY21714.1"/>
    <property type="molecule type" value="Genomic_DNA"/>
</dbReference>
<sequence>MRNYLSAECFKVFRRSYFYLTLLVCLLGEGLLLLGYWLTWSWGNGTVTFSNTATMVAPLLTVGMYATILTGDMVFSDQYKNNTLKNEVSYGVRRAVIYTGKLLVALLTALVAAIIMLAFYLLGCWLLFPHGIEDVPTLSLIAYCLSGALPLWIGSQAVVMVCYFLVRNSTAAAFVSVGVLAVVPSVLQVLGLLINPVFEMVRQLFPAVMLETLPNQAFNWNYVGLCWTSGLVWTLIATALGLSLFQKKEIR</sequence>
<evidence type="ECO:0000313" key="3">
    <source>
        <dbReference type="Proteomes" id="UP000823868"/>
    </source>
</evidence>
<feature type="transmembrane region" description="Helical" evidence="1">
    <location>
        <begin position="140"/>
        <end position="166"/>
    </location>
</feature>
<evidence type="ECO:0000313" key="2">
    <source>
        <dbReference type="EMBL" id="HIY21714.1"/>
    </source>
</evidence>
<reference evidence="2" key="2">
    <citation type="submission" date="2021-04" db="EMBL/GenBank/DDBJ databases">
        <authorList>
            <person name="Gilroy R."/>
        </authorList>
    </citation>
    <scope>NUCLEOTIDE SEQUENCE</scope>
    <source>
        <strain evidence="2">ChiBcec16_6824</strain>
    </source>
</reference>
<reference evidence="2" key="1">
    <citation type="journal article" date="2021" name="PeerJ">
        <title>Extensive microbial diversity within the chicken gut microbiome revealed by metagenomics and culture.</title>
        <authorList>
            <person name="Gilroy R."/>
            <person name="Ravi A."/>
            <person name="Getino M."/>
            <person name="Pursley I."/>
            <person name="Horton D.L."/>
            <person name="Alikhan N.F."/>
            <person name="Baker D."/>
            <person name="Gharbi K."/>
            <person name="Hall N."/>
            <person name="Watson M."/>
            <person name="Adriaenssens E.M."/>
            <person name="Foster-Nyarko E."/>
            <person name="Jarju S."/>
            <person name="Secka A."/>
            <person name="Antonio M."/>
            <person name="Oren A."/>
            <person name="Chaudhuri R.R."/>
            <person name="La Ragione R."/>
            <person name="Hildebrand F."/>
            <person name="Pallen M.J."/>
        </authorList>
    </citation>
    <scope>NUCLEOTIDE SEQUENCE</scope>
    <source>
        <strain evidence="2">ChiBcec16_6824</strain>
    </source>
</reference>
<dbReference type="Proteomes" id="UP000823868">
    <property type="component" value="Unassembled WGS sequence"/>
</dbReference>
<name>A0A9D1Y8V6_9FIRM</name>
<keyword evidence="1" id="KW-1133">Transmembrane helix</keyword>
<dbReference type="AlphaFoldDB" id="A0A9D1Y8V6"/>
<organism evidence="2 3">
    <name type="scientific">Candidatus Flavonifractor merdigallinarum</name>
    <dbReference type="NCBI Taxonomy" id="2838589"/>
    <lineage>
        <taxon>Bacteria</taxon>
        <taxon>Bacillati</taxon>
        <taxon>Bacillota</taxon>
        <taxon>Clostridia</taxon>
        <taxon>Eubacteriales</taxon>
        <taxon>Oscillospiraceae</taxon>
        <taxon>Flavonifractor</taxon>
    </lineage>
</organism>
<feature type="transmembrane region" description="Helical" evidence="1">
    <location>
        <begin position="55"/>
        <end position="75"/>
    </location>
</feature>
<keyword evidence="1" id="KW-0812">Transmembrane</keyword>
<feature type="transmembrane region" description="Helical" evidence="1">
    <location>
        <begin position="20"/>
        <end position="43"/>
    </location>
</feature>
<protein>
    <submittedName>
        <fullName evidence="2">ABC transporter permease</fullName>
    </submittedName>
</protein>
<feature type="transmembrane region" description="Helical" evidence="1">
    <location>
        <begin position="173"/>
        <end position="198"/>
    </location>
</feature>
<gene>
    <name evidence="2" type="ORF">H9841_07440</name>
</gene>
<dbReference type="Pfam" id="PF12730">
    <property type="entry name" value="ABC2_membrane_4"/>
    <property type="match status" value="1"/>
</dbReference>
<proteinExistence type="predicted"/>